<dbReference type="PATRIC" id="fig|1705565.3.peg.3840"/>
<dbReference type="EMBL" id="LIUT01000001">
    <property type="protein sequence ID" value="KOR89325.1"/>
    <property type="molecule type" value="Genomic_DNA"/>
</dbReference>
<dbReference type="AlphaFoldDB" id="A0A0M1P4T9"/>
<sequence length="59" mass="6830">MFPYSQRTRTNGTTYVPARVFAEVFEVQRFGPNKNEMQPLRSVSSGIYPYRAAQVLENE</sequence>
<accession>A0A0M1P4T9</accession>
<dbReference type="Proteomes" id="UP000036932">
    <property type="component" value="Unassembled WGS sequence"/>
</dbReference>
<evidence type="ECO:0000313" key="1">
    <source>
        <dbReference type="EMBL" id="KOR89325.1"/>
    </source>
</evidence>
<keyword evidence="2" id="KW-1185">Reference proteome</keyword>
<proteinExistence type="predicted"/>
<protein>
    <submittedName>
        <fullName evidence="1">Uncharacterized protein</fullName>
    </submittedName>
</protein>
<name>A0A0M1P4T9_9BACL</name>
<gene>
    <name evidence="1" type="ORF">AM231_09340</name>
</gene>
<reference evidence="2" key="1">
    <citation type="submission" date="2015-08" db="EMBL/GenBank/DDBJ databases">
        <title>Genome sequencing project for genomic taxonomy and phylogenomics of Bacillus-like bacteria.</title>
        <authorList>
            <person name="Liu B."/>
            <person name="Wang J."/>
            <person name="Zhu Y."/>
            <person name="Liu G."/>
            <person name="Chen Q."/>
            <person name="Chen Z."/>
            <person name="Lan J."/>
            <person name="Che J."/>
            <person name="Ge C."/>
            <person name="Shi H."/>
            <person name="Pan Z."/>
            <person name="Liu X."/>
        </authorList>
    </citation>
    <scope>NUCLEOTIDE SEQUENCE [LARGE SCALE GENOMIC DNA]</scope>
    <source>
        <strain evidence="2">FJAT-22460</strain>
    </source>
</reference>
<evidence type="ECO:0000313" key="2">
    <source>
        <dbReference type="Proteomes" id="UP000036932"/>
    </source>
</evidence>
<organism evidence="1 2">
    <name type="scientific">Paenibacillus solani</name>
    <dbReference type="NCBI Taxonomy" id="1705565"/>
    <lineage>
        <taxon>Bacteria</taxon>
        <taxon>Bacillati</taxon>
        <taxon>Bacillota</taxon>
        <taxon>Bacilli</taxon>
        <taxon>Bacillales</taxon>
        <taxon>Paenibacillaceae</taxon>
        <taxon>Paenibacillus</taxon>
    </lineage>
</organism>
<comment type="caution">
    <text evidence="1">The sequence shown here is derived from an EMBL/GenBank/DDBJ whole genome shotgun (WGS) entry which is preliminary data.</text>
</comment>